<evidence type="ECO:0000313" key="12">
    <source>
        <dbReference type="Proteomes" id="UP000217507"/>
    </source>
</evidence>
<dbReference type="GO" id="GO:0046872">
    <property type="term" value="F:metal ion binding"/>
    <property type="evidence" value="ECO:0007669"/>
    <property type="project" value="UniProtKB-KW"/>
</dbReference>
<dbReference type="InterPro" id="IPR011008">
    <property type="entry name" value="Dimeric_a/b-barrel"/>
</dbReference>
<dbReference type="GO" id="GO:0005829">
    <property type="term" value="C:cytosol"/>
    <property type="evidence" value="ECO:0007669"/>
    <property type="project" value="TreeGrafter"/>
</dbReference>
<dbReference type="AlphaFoldDB" id="A0A1Z4KUJ8"/>
<keyword evidence="4" id="KW-0479">Metal-binding</keyword>
<gene>
    <name evidence="11" type="ORF">NIES23_53910</name>
</gene>
<keyword evidence="2 11" id="KW-0575">Peroxidase</keyword>
<reference evidence="11 12" key="1">
    <citation type="submission" date="2017-06" db="EMBL/GenBank/DDBJ databases">
        <title>Genome sequencing of cyanobaciteial culture collection at National Institute for Environmental Studies (NIES).</title>
        <authorList>
            <person name="Hirose Y."/>
            <person name="Shimura Y."/>
            <person name="Fujisawa T."/>
            <person name="Nakamura Y."/>
            <person name="Kawachi M."/>
        </authorList>
    </citation>
    <scope>NUCLEOTIDE SEQUENCE [LARGE SCALE GENOMIC DNA]</scope>
    <source>
        <strain evidence="11 12">NIES-23</strain>
    </source>
</reference>
<dbReference type="PROSITE" id="PS51404">
    <property type="entry name" value="DYP_PEROXIDASE"/>
    <property type="match status" value="1"/>
</dbReference>
<evidence type="ECO:0000256" key="2">
    <source>
        <dbReference type="ARBA" id="ARBA00022559"/>
    </source>
</evidence>
<dbReference type="Pfam" id="PF21105">
    <property type="entry name" value="DyP_N"/>
    <property type="match status" value="1"/>
</dbReference>
<feature type="domain" description="Dyp-type peroxidase C-terminal" evidence="9">
    <location>
        <begin position="244"/>
        <end position="407"/>
    </location>
</feature>
<dbReference type="NCBIfam" id="TIGR01413">
    <property type="entry name" value="Dyp_perox_fam"/>
    <property type="match status" value="1"/>
</dbReference>
<keyword evidence="6" id="KW-0560">Oxidoreductase</keyword>
<dbReference type="InterPro" id="IPR006314">
    <property type="entry name" value="Dyp_peroxidase"/>
</dbReference>
<evidence type="ECO:0000259" key="9">
    <source>
        <dbReference type="Pfam" id="PF20628"/>
    </source>
</evidence>
<evidence type="ECO:0000256" key="8">
    <source>
        <dbReference type="ARBA" id="ARBA00025737"/>
    </source>
</evidence>
<dbReference type="PANTHER" id="PTHR30521">
    <property type="entry name" value="DEFERROCHELATASE/PEROXIDASE"/>
    <property type="match status" value="1"/>
</dbReference>
<dbReference type="InterPro" id="IPR049509">
    <property type="entry name" value="DyP_N"/>
</dbReference>
<proteinExistence type="inferred from homology"/>
<evidence type="ECO:0000256" key="3">
    <source>
        <dbReference type="ARBA" id="ARBA00022617"/>
    </source>
</evidence>
<evidence type="ECO:0000256" key="6">
    <source>
        <dbReference type="ARBA" id="ARBA00023002"/>
    </source>
</evidence>
<dbReference type="InterPro" id="IPR048328">
    <property type="entry name" value="Dyp_perox_C"/>
</dbReference>
<feature type="domain" description="DyP dimeric alpha+beta barrel" evidence="10">
    <location>
        <begin position="30"/>
        <end position="186"/>
    </location>
</feature>
<organism evidence="11 12">
    <name type="scientific">Trichormus variabilis NIES-23</name>
    <dbReference type="NCBI Taxonomy" id="1973479"/>
    <lineage>
        <taxon>Bacteria</taxon>
        <taxon>Bacillati</taxon>
        <taxon>Cyanobacteriota</taxon>
        <taxon>Cyanophyceae</taxon>
        <taxon>Nostocales</taxon>
        <taxon>Nostocaceae</taxon>
        <taxon>Trichormus</taxon>
    </lineage>
</organism>
<evidence type="ECO:0000256" key="4">
    <source>
        <dbReference type="ARBA" id="ARBA00022723"/>
    </source>
</evidence>
<dbReference type="Proteomes" id="UP000217507">
    <property type="component" value="Chromosome"/>
</dbReference>
<protein>
    <submittedName>
        <fullName evidence="11">Putative peroxidase</fullName>
    </submittedName>
</protein>
<comment type="cofactor">
    <cofactor evidence="1">
        <name>heme b</name>
        <dbReference type="ChEBI" id="CHEBI:60344"/>
    </cofactor>
</comment>
<keyword evidence="3" id="KW-0349">Heme</keyword>
<dbReference type="PANTHER" id="PTHR30521:SF4">
    <property type="entry name" value="DEFERROCHELATASE"/>
    <property type="match status" value="1"/>
</dbReference>
<keyword evidence="5" id="KW-0732">Signal</keyword>
<comment type="similarity">
    <text evidence="8">Belongs to the DyP-type peroxidase family.</text>
</comment>
<keyword evidence="7" id="KW-0408">Iron</keyword>
<evidence type="ECO:0000256" key="7">
    <source>
        <dbReference type="ARBA" id="ARBA00023004"/>
    </source>
</evidence>
<evidence type="ECO:0000256" key="1">
    <source>
        <dbReference type="ARBA" id="ARBA00001970"/>
    </source>
</evidence>
<evidence type="ECO:0000313" key="11">
    <source>
        <dbReference type="EMBL" id="BAY72563.1"/>
    </source>
</evidence>
<dbReference type="SUPFAM" id="SSF54909">
    <property type="entry name" value="Dimeric alpha+beta barrel"/>
    <property type="match status" value="1"/>
</dbReference>
<dbReference type="GO" id="GO:0004601">
    <property type="term" value="F:peroxidase activity"/>
    <property type="evidence" value="ECO:0007669"/>
    <property type="project" value="UniProtKB-KW"/>
</dbReference>
<name>A0A1Z4KUJ8_ANAVA</name>
<sequence length="469" mass="53500">MALTEKDLKNLPEDGIDSENPGKYRNLLNDLQGNILKGHGRDHSVHLFLQFKPEQVEVVKQWIQSFAQTYITSAKKQADEAFKYRQKGVSGDVFANFFLSRHGYEYLEIEPFQIPGDKPFRMGMKNEEIRSSLGDPKIATWELGFQSEIHALVLIADDDIVDLLQIVNQITQKLRQIAEIVHREDGFILRNQAGQIIEHFGFVDGVSQPLFMKRDVVRERVNNCDFDKWDPKAPLDSILVEDPNGNTKDSYGSYLVYRKLEQNVKAFREDQRKLAQKLNIQENLAGALIVGRFADGTPVTLSDIPTYAVTPTNNFNYDGDLAATKCPFHSHTRKTNPRGDTARLLTTDGHFDEAFKEERGHRITRRAVSYGENNPSKEPVSGSGLLFLCFQSNIENQFNFMQSRWANPQNFVQVNTGPDPLIGQPSGTQKWPKKWGEPETEEYNFQLWINMKGGEYFFAPSISFLKTLA</sequence>
<evidence type="ECO:0000259" key="10">
    <source>
        <dbReference type="Pfam" id="PF21105"/>
    </source>
</evidence>
<accession>A0A1Z4KUJ8</accession>
<dbReference type="EMBL" id="AP018216">
    <property type="protein sequence ID" value="BAY72563.1"/>
    <property type="molecule type" value="Genomic_DNA"/>
</dbReference>
<dbReference type="Pfam" id="PF20628">
    <property type="entry name" value="Dyp_perox_C"/>
    <property type="match status" value="1"/>
</dbReference>
<dbReference type="SMR" id="A0A1Z4KUJ8"/>
<evidence type="ECO:0000256" key="5">
    <source>
        <dbReference type="ARBA" id="ARBA00022729"/>
    </source>
</evidence>
<dbReference type="GO" id="GO:0020037">
    <property type="term" value="F:heme binding"/>
    <property type="evidence" value="ECO:0007669"/>
    <property type="project" value="InterPro"/>
</dbReference>